<evidence type="ECO:0000256" key="7">
    <source>
        <dbReference type="PROSITE-ProRule" id="PRU10015"/>
    </source>
</evidence>
<dbReference type="PANTHER" id="PTHR11061">
    <property type="entry name" value="RNA M5U METHYLTRANSFERASE"/>
    <property type="match status" value="1"/>
</dbReference>
<dbReference type="SUPFAM" id="SSF50249">
    <property type="entry name" value="Nucleic acid-binding proteins"/>
    <property type="match status" value="1"/>
</dbReference>
<feature type="binding site" evidence="6">
    <location>
        <position position="276"/>
    </location>
    <ligand>
        <name>S-adenosyl-L-methionine</name>
        <dbReference type="ChEBI" id="CHEBI:59789"/>
    </ligand>
</feature>
<feature type="active site" evidence="7">
    <location>
        <position position="370"/>
    </location>
</feature>
<proteinExistence type="inferred from homology"/>
<evidence type="ECO:0000256" key="5">
    <source>
        <dbReference type="ARBA" id="ARBA00023014"/>
    </source>
</evidence>
<dbReference type="AlphaFoldDB" id="A0A4Q2RHK7"/>
<dbReference type="Gene3D" id="2.40.50.140">
    <property type="entry name" value="Nucleic acid-binding proteins"/>
    <property type="match status" value="1"/>
</dbReference>
<dbReference type="EMBL" id="QYBC01000005">
    <property type="protein sequence ID" value="RYB06148.1"/>
    <property type="molecule type" value="Genomic_DNA"/>
</dbReference>
<dbReference type="Gene3D" id="2.40.50.1070">
    <property type="match status" value="1"/>
</dbReference>
<feature type="binding site" evidence="6">
    <location>
        <position position="249"/>
    </location>
    <ligand>
        <name>S-adenosyl-L-methionine</name>
        <dbReference type="ChEBI" id="CHEBI:59789"/>
    </ligand>
</feature>
<evidence type="ECO:0000313" key="8">
    <source>
        <dbReference type="EMBL" id="RYB06148.1"/>
    </source>
</evidence>
<dbReference type="PANTHER" id="PTHR11061:SF49">
    <property type="entry name" value="23S RRNA (URACIL(1939)-C(5))-METHYLTRANSFERASE RLMD"/>
    <property type="match status" value="1"/>
</dbReference>
<dbReference type="GO" id="GO:0070041">
    <property type="term" value="F:rRNA (uridine-C5-)-methyltransferase activity"/>
    <property type="evidence" value="ECO:0007669"/>
    <property type="project" value="TreeGrafter"/>
</dbReference>
<dbReference type="GO" id="GO:0070475">
    <property type="term" value="P:rRNA base methylation"/>
    <property type="evidence" value="ECO:0007669"/>
    <property type="project" value="TreeGrafter"/>
</dbReference>
<name>A0A4Q2RHK7_9HYPH</name>
<keyword evidence="4 6" id="KW-0949">S-adenosyl-L-methionine</keyword>
<keyword evidence="1" id="KW-0408">Iron</keyword>
<accession>A0A4Q2RHK7</accession>
<evidence type="ECO:0000313" key="9">
    <source>
        <dbReference type="Proteomes" id="UP000289411"/>
    </source>
</evidence>
<dbReference type="PROSITE" id="PS51687">
    <property type="entry name" value="SAM_MT_RNA_M5U"/>
    <property type="match status" value="1"/>
</dbReference>
<keyword evidence="1" id="KW-0479">Metal-binding</keyword>
<reference evidence="8 9" key="2">
    <citation type="submission" date="2019-02" db="EMBL/GenBank/DDBJ databases">
        <title>'Lichenibacterium ramalinii' gen. nov. sp. nov., 'Lichenibacterium minor' gen. nov. sp. nov.</title>
        <authorList>
            <person name="Pankratov T."/>
        </authorList>
    </citation>
    <scope>NUCLEOTIDE SEQUENCE [LARGE SCALE GENOMIC DNA]</scope>
    <source>
        <strain evidence="8 9">RmlP001</strain>
    </source>
</reference>
<keyword evidence="3 6" id="KW-0808">Transferase</keyword>
<dbReference type="InterPro" id="IPR012340">
    <property type="entry name" value="NA-bd_OB-fold"/>
</dbReference>
<dbReference type="Pfam" id="PF05958">
    <property type="entry name" value="tRNA_U5-meth_tr"/>
    <property type="match status" value="1"/>
</dbReference>
<dbReference type="InterPro" id="IPR029063">
    <property type="entry name" value="SAM-dependent_MTases_sf"/>
</dbReference>
<evidence type="ECO:0000256" key="1">
    <source>
        <dbReference type="ARBA" id="ARBA00022485"/>
    </source>
</evidence>
<comment type="similarity">
    <text evidence="6">Belongs to the class I-like SAM-binding methyltransferase superfamily. RNA M5U methyltransferase family.</text>
</comment>
<protein>
    <submittedName>
        <fullName evidence="8">Class I SAM-dependent RNA methyltransferase</fullName>
    </submittedName>
</protein>
<keyword evidence="2 6" id="KW-0489">Methyltransferase</keyword>
<evidence type="ECO:0000256" key="2">
    <source>
        <dbReference type="ARBA" id="ARBA00022603"/>
    </source>
</evidence>
<dbReference type="InterPro" id="IPR030390">
    <property type="entry name" value="MeTrfase_TrmA_AS"/>
</dbReference>
<dbReference type="RefSeq" id="WP_129218659.1">
    <property type="nucleotide sequence ID" value="NZ_QYBC01000005.1"/>
</dbReference>
<keyword evidence="5" id="KW-0411">Iron-sulfur</keyword>
<dbReference type="GO" id="GO:0051539">
    <property type="term" value="F:4 iron, 4 sulfur cluster binding"/>
    <property type="evidence" value="ECO:0007669"/>
    <property type="project" value="UniProtKB-KW"/>
</dbReference>
<feature type="active site" description="Nucleophile" evidence="6">
    <location>
        <position position="370"/>
    </location>
</feature>
<keyword evidence="1" id="KW-0004">4Fe-4S</keyword>
<comment type="caution">
    <text evidence="8">The sequence shown here is derived from an EMBL/GenBank/DDBJ whole genome shotgun (WGS) entry which is preliminary data.</text>
</comment>
<evidence type="ECO:0000256" key="4">
    <source>
        <dbReference type="ARBA" id="ARBA00022691"/>
    </source>
</evidence>
<dbReference type="SUPFAM" id="SSF53335">
    <property type="entry name" value="S-adenosyl-L-methionine-dependent methyltransferases"/>
    <property type="match status" value="1"/>
</dbReference>
<reference evidence="8 9" key="1">
    <citation type="submission" date="2018-09" db="EMBL/GenBank/DDBJ databases">
        <authorList>
            <person name="Grouzdev D.S."/>
            <person name="Krutkina M.S."/>
        </authorList>
    </citation>
    <scope>NUCLEOTIDE SEQUENCE [LARGE SCALE GENOMIC DNA]</scope>
    <source>
        <strain evidence="8 9">RmlP001</strain>
    </source>
</reference>
<evidence type="ECO:0000256" key="6">
    <source>
        <dbReference type="PROSITE-ProRule" id="PRU01024"/>
    </source>
</evidence>
<dbReference type="OrthoDB" id="9804590at2"/>
<feature type="binding site" evidence="6">
    <location>
        <position position="296"/>
    </location>
    <ligand>
        <name>S-adenosyl-L-methionine</name>
        <dbReference type="ChEBI" id="CHEBI:59789"/>
    </ligand>
</feature>
<dbReference type="Gene3D" id="3.40.50.150">
    <property type="entry name" value="Vaccinia Virus protein VP39"/>
    <property type="match status" value="1"/>
</dbReference>
<sequence length="424" mass="44192">MDTLRLAIAHLGRRGEGVGHDAEGAPVYVPYALPGETVLAERDGERARILDLLEPRRDRLEPVCPYYGTCGGCAVQTLPGPDYLAWKRDLVATALAKAGLDVPVEATLDAHGAGRRRATFHSRLEAPRAPPRVGFMQARTHGIVDIAHCPILAPGLAGALPAARRVAAILSQAGKPLDLVVTATETGLDLDLRGLGPAGEQQRRALVAAAAALDLARLSNHGEVLVEARAPLLRMGRAALAMPPGAFLQATEAGEAALAARVLAGVGGAKRVADLFCGVGTFALRLGEAAAVTAVDSERGAIAALVRAAAGATGLRQPRTEVRDLFKRPLAAAELEGFDAVVFDPPRAGAAAQAAEIARSAVPRVVAVSCDPGTFARDAATLVKGGYAVESVVPVDQFRYSAHVELVAVFTRPVRVAKKRRLLS</sequence>
<gene>
    <name evidence="8" type="ORF">D3272_07595</name>
</gene>
<organism evidence="8 9">
    <name type="scientific">Lichenibacterium ramalinae</name>
    <dbReference type="NCBI Taxonomy" id="2316527"/>
    <lineage>
        <taxon>Bacteria</taxon>
        <taxon>Pseudomonadati</taxon>
        <taxon>Pseudomonadota</taxon>
        <taxon>Alphaproteobacteria</taxon>
        <taxon>Hyphomicrobiales</taxon>
        <taxon>Lichenihabitantaceae</taxon>
        <taxon>Lichenibacterium</taxon>
    </lineage>
</organism>
<dbReference type="PROSITE" id="PS01230">
    <property type="entry name" value="TRMA_1"/>
    <property type="match status" value="1"/>
</dbReference>
<dbReference type="Proteomes" id="UP000289411">
    <property type="component" value="Unassembled WGS sequence"/>
</dbReference>
<dbReference type="InterPro" id="IPR010280">
    <property type="entry name" value="U5_MeTrfase_fam"/>
</dbReference>
<keyword evidence="9" id="KW-1185">Reference proteome</keyword>
<feature type="binding site" evidence="6">
    <location>
        <position position="344"/>
    </location>
    <ligand>
        <name>S-adenosyl-L-methionine</name>
        <dbReference type="ChEBI" id="CHEBI:59789"/>
    </ligand>
</feature>
<evidence type="ECO:0000256" key="3">
    <source>
        <dbReference type="ARBA" id="ARBA00022679"/>
    </source>
</evidence>